<evidence type="ECO:0000256" key="1">
    <source>
        <dbReference type="SAM" id="MobiDB-lite"/>
    </source>
</evidence>
<feature type="non-terminal residue" evidence="2">
    <location>
        <position position="58"/>
    </location>
</feature>
<sequence>MEGQEKTMKPHLKKSDTWTARIVKAEPFGNNGGCGGYGDDDDDDDDPVAWAQRELKKS</sequence>
<dbReference type="EMBL" id="LXQA011358519">
    <property type="protein sequence ID" value="MCI94511.1"/>
    <property type="molecule type" value="Genomic_DNA"/>
</dbReference>
<reference evidence="2 3" key="1">
    <citation type="journal article" date="2018" name="Front. Plant Sci.">
        <title>Red Clover (Trifolium pratense) and Zigzag Clover (T. medium) - A Picture of Genomic Similarities and Differences.</title>
        <authorList>
            <person name="Dluhosova J."/>
            <person name="Istvanek J."/>
            <person name="Nedelnik J."/>
            <person name="Repkova J."/>
        </authorList>
    </citation>
    <scope>NUCLEOTIDE SEQUENCE [LARGE SCALE GENOMIC DNA]</scope>
    <source>
        <strain evidence="3">cv. 10/8</strain>
        <tissue evidence="2">Leaf</tissue>
    </source>
</reference>
<keyword evidence="3" id="KW-1185">Reference proteome</keyword>
<organism evidence="2 3">
    <name type="scientific">Trifolium medium</name>
    <dbReference type="NCBI Taxonomy" id="97028"/>
    <lineage>
        <taxon>Eukaryota</taxon>
        <taxon>Viridiplantae</taxon>
        <taxon>Streptophyta</taxon>
        <taxon>Embryophyta</taxon>
        <taxon>Tracheophyta</taxon>
        <taxon>Spermatophyta</taxon>
        <taxon>Magnoliopsida</taxon>
        <taxon>eudicotyledons</taxon>
        <taxon>Gunneridae</taxon>
        <taxon>Pentapetalae</taxon>
        <taxon>rosids</taxon>
        <taxon>fabids</taxon>
        <taxon>Fabales</taxon>
        <taxon>Fabaceae</taxon>
        <taxon>Papilionoideae</taxon>
        <taxon>50 kb inversion clade</taxon>
        <taxon>NPAAA clade</taxon>
        <taxon>Hologalegina</taxon>
        <taxon>IRL clade</taxon>
        <taxon>Trifolieae</taxon>
        <taxon>Trifolium</taxon>
    </lineage>
</organism>
<feature type="region of interest" description="Disordered" evidence="1">
    <location>
        <begin position="24"/>
        <end position="47"/>
    </location>
</feature>
<dbReference type="AlphaFoldDB" id="A0A392W5P9"/>
<evidence type="ECO:0000313" key="2">
    <source>
        <dbReference type="EMBL" id="MCI94511.1"/>
    </source>
</evidence>
<proteinExistence type="predicted"/>
<accession>A0A392W5P9</accession>
<dbReference type="Proteomes" id="UP000265520">
    <property type="component" value="Unassembled WGS sequence"/>
</dbReference>
<evidence type="ECO:0000313" key="3">
    <source>
        <dbReference type="Proteomes" id="UP000265520"/>
    </source>
</evidence>
<feature type="compositionally biased region" description="Acidic residues" evidence="1">
    <location>
        <begin position="38"/>
        <end position="47"/>
    </location>
</feature>
<name>A0A392W5P9_9FABA</name>
<comment type="caution">
    <text evidence="2">The sequence shown here is derived from an EMBL/GenBank/DDBJ whole genome shotgun (WGS) entry which is preliminary data.</text>
</comment>
<protein>
    <submittedName>
        <fullName evidence="2">Cotton fiber expressed protein</fullName>
    </submittedName>
</protein>